<reference evidence="4 5" key="1">
    <citation type="submission" date="2020-08" db="EMBL/GenBank/DDBJ databases">
        <title>The Agave Microbiome: Exploring the role of microbial communities in plant adaptations to desert environments.</title>
        <authorList>
            <person name="Partida-Martinez L.P."/>
        </authorList>
    </citation>
    <scope>NUCLEOTIDE SEQUENCE [LARGE SCALE GENOMIC DNA]</scope>
    <source>
        <strain evidence="4 5">AT3.9</strain>
    </source>
</reference>
<protein>
    <submittedName>
        <fullName evidence="4">Ca2+-binding RTX toxin-like protein</fullName>
    </submittedName>
</protein>
<feature type="region of interest" description="Disordered" evidence="3">
    <location>
        <begin position="1"/>
        <end position="47"/>
    </location>
</feature>
<evidence type="ECO:0000313" key="4">
    <source>
        <dbReference type="EMBL" id="MBB3019959.1"/>
    </source>
</evidence>
<dbReference type="Proteomes" id="UP000532010">
    <property type="component" value="Unassembled WGS sequence"/>
</dbReference>
<dbReference type="PROSITE" id="PS00330">
    <property type="entry name" value="HEMOLYSIN_CALCIUM"/>
    <property type="match status" value="5"/>
</dbReference>
<proteinExistence type="predicted"/>
<dbReference type="EMBL" id="JACHWB010000003">
    <property type="protein sequence ID" value="MBB3019959.1"/>
    <property type="molecule type" value="Genomic_DNA"/>
</dbReference>
<keyword evidence="5" id="KW-1185">Reference proteome</keyword>
<dbReference type="InterPro" id="IPR050557">
    <property type="entry name" value="RTX_toxin/Mannuronan_C5-epim"/>
</dbReference>
<dbReference type="GO" id="GO:0005509">
    <property type="term" value="F:calcium ion binding"/>
    <property type="evidence" value="ECO:0007669"/>
    <property type="project" value="InterPro"/>
</dbReference>
<dbReference type="Gene3D" id="2.150.10.10">
    <property type="entry name" value="Serralysin-like metalloprotease, C-terminal"/>
    <property type="match status" value="4"/>
</dbReference>
<dbReference type="GO" id="GO:0005576">
    <property type="term" value="C:extracellular region"/>
    <property type="evidence" value="ECO:0007669"/>
    <property type="project" value="UniProtKB-SubCell"/>
</dbReference>
<dbReference type="Pfam" id="PF00353">
    <property type="entry name" value="HemolysinCabind"/>
    <property type="match status" value="4"/>
</dbReference>
<evidence type="ECO:0000256" key="3">
    <source>
        <dbReference type="SAM" id="MobiDB-lite"/>
    </source>
</evidence>
<sequence length="450" mass="46702">MLAPGANWTGTDVDEIHTGTENDDTLDGAGGNDQLSGGAGNDTLKGGDGLDTLTGGLGRDLMEGGLGFDFASYAQATGGLTISLSSPVLNTGEAAGDLYDSIQGVIGSAFNDWIMGSLDHDHLIGGEGSDTLDGSAGIDTLEGGAGDDVYIDPFGDVIIDSGGIDTIRTSRSHSLADNSTIENLVALDPAGSAALNLTGNSSNNVLIGNRGGNILDGGSGADTLVGGLGDDVYRVDQQGDQIRDAVSGGFDIVLASSSYFLARDAEIEVLKFEDVASEASYNLGGSDSSNVITGNAGKNLLRGYGGHDIIQAGAGKDVIYGGTGNDTLFGGAGSDRLYGEAGRDTFVFDTRPNKSNLDRIYKYNPKDDTIWLDNAVFTKLGKGTLSKPQKLKSSMFALDSKAKDSSDRILYDKKTGSLYYDRDGTGSAAKIKIATLDKKLKISYHDFFVI</sequence>
<dbReference type="InterPro" id="IPR018511">
    <property type="entry name" value="Hemolysin-typ_Ca-bd_CS"/>
</dbReference>
<dbReference type="InterPro" id="IPR001343">
    <property type="entry name" value="Hemolysn_Ca-bd"/>
</dbReference>
<comment type="caution">
    <text evidence="4">The sequence shown here is derived from an EMBL/GenBank/DDBJ whole genome shotgun (WGS) entry which is preliminary data.</text>
</comment>
<dbReference type="InterPro" id="IPR011049">
    <property type="entry name" value="Serralysin-like_metalloprot_C"/>
</dbReference>
<evidence type="ECO:0000313" key="5">
    <source>
        <dbReference type="Proteomes" id="UP000532010"/>
    </source>
</evidence>
<organism evidence="4 5">
    <name type="scientific">Microvirga lupini</name>
    <dbReference type="NCBI Taxonomy" id="420324"/>
    <lineage>
        <taxon>Bacteria</taxon>
        <taxon>Pseudomonadati</taxon>
        <taxon>Pseudomonadota</taxon>
        <taxon>Alphaproteobacteria</taxon>
        <taxon>Hyphomicrobiales</taxon>
        <taxon>Methylobacteriaceae</taxon>
        <taxon>Microvirga</taxon>
    </lineage>
</organism>
<evidence type="ECO:0000256" key="1">
    <source>
        <dbReference type="ARBA" id="ARBA00004613"/>
    </source>
</evidence>
<evidence type="ECO:0000256" key="2">
    <source>
        <dbReference type="ARBA" id="ARBA00022525"/>
    </source>
</evidence>
<comment type="subcellular location">
    <subcellularLocation>
        <location evidence="1">Secreted</location>
    </subcellularLocation>
</comment>
<dbReference type="AlphaFoldDB" id="A0A7W4VMK6"/>
<accession>A0A7W4VMK6</accession>
<name>A0A7W4VMK6_9HYPH</name>
<dbReference type="SUPFAM" id="SSF51120">
    <property type="entry name" value="beta-Roll"/>
    <property type="match status" value="3"/>
</dbReference>
<gene>
    <name evidence="4" type="ORF">FHR70_003024</name>
</gene>
<keyword evidence="2" id="KW-0964">Secreted</keyword>
<dbReference type="PANTHER" id="PTHR38340:SF1">
    <property type="entry name" value="S-LAYER PROTEIN"/>
    <property type="match status" value="1"/>
</dbReference>
<dbReference type="RefSeq" id="WP_183451430.1">
    <property type="nucleotide sequence ID" value="NZ_JACHWB010000003.1"/>
</dbReference>
<dbReference type="PRINTS" id="PR00313">
    <property type="entry name" value="CABNDNGRPT"/>
</dbReference>
<dbReference type="PANTHER" id="PTHR38340">
    <property type="entry name" value="S-LAYER PROTEIN"/>
    <property type="match status" value="1"/>
</dbReference>